<feature type="compositionally biased region" description="Basic and acidic residues" evidence="2">
    <location>
        <begin position="165"/>
        <end position="183"/>
    </location>
</feature>
<feature type="region of interest" description="Disordered" evidence="2">
    <location>
        <begin position="1"/>
        <end position="113"/>
    </location>
</feature>
<dbReference type="OMA" id="KGWHDDE"/>
<dbReference type="InterPro" id="IPR036249">
    <property type="entry name" value="Thioredoxin-like_sf"/>
</dbReference>
<dbReference type="GeneID" id="88177580"/>
<dbReference type="RefSeq" id="XP_062881326.1">
    <property type="nucleotide sequence ID" value="XM_063025371.1"/>
</dbReference>
<evidence type="ECO:0000256" key="2">
    <source>
        <dbReference type="SAM" id="MobiDB-lite"/>
    </source>
</evidence>
<dbReference type="KEGG" id="cdeu:CNBG_1214"/>
<dbReference type="SUPFAM" id="SSF52833">
    <property type="entry name" value="Thioredoxin-like"/>
    <property type="match status" value="1"/>
</dbReference>
<feature type="domain" description="Phosducin" evidence="3">
    <location>
        <begin position="80"/>
        <end position="267"/>
    </location>
</feature>
<feature type="region of interest" description="Disordered" evidence="2">
    <location>
        <begin position="141"/>
        <end position="183"/>
    </location>
</feature>
<gene>
    <name evidence="4" type="ORF">CNBG_1214</name>
</gene>
<dbReference type="AlphaFoldDB" id="A0A095D1Q8"/>
<organism evidence="4 5">
    <name type="scientific">Cryptococcus deuterogattii (strain R265)</name>
    <name type="common">Cryptococcus gattii VGII (strain R265)</name>
    <dbReference type="NCBI Taxonomy" id="294750"/>
    <lineage>
        <taxon>Eukaryota</taxon>
        <taxon>Fungi</taxon>
        <taxon>Dikarya</taxon>
        <taxon>Basidiomycota</taxon>
        <taxon>Agaricomycotina</taxon>
        <taxon>Tremellomycetes</taxon>
        <taxon>Tremellales</taxon>
        <taxon>Cryptococcaceae</taxon>
        <taxon>Cryptococcus</taxon>
        <taxon>Cryptococcus gattii species complex</taxon>
    </lineage>
</organism>
<dbReference type="Pfam" id="PF02114">
    <property type="entry name" value="Phosducin"/>
    <property type="match status" value="1"/>
</dbReference>
<dbReference type="STRING" id="294750.A0A095D1Q8"/>
<evidence type="ECO:0000313" key="4">
    <source>
        <dbReference type="EMBL" id="KGB75376.1"/>
    </source>
</evidence>
<feature type="compositionally biased region" description="Acidic residues" evidence="2">
    <location>
        <begin position="34"/>
        <end position="44"/>
    </location>
</feature>
<dbReference type="InterPro" id="IPR024253">
    <property type="entry name" value="Phosducin_thioredoxin-like_dom"/>
</dbReference>
<dbReference type="HOGENOM" id="CLU_059221_0_0_1"/>
<dbReference type="PANTHER" id="PTHR46052">
    <property type="entry name" value="PHOSDUCIN-LIKE PROTEIN"/>
    <property type="match status" value="1"/>
</dbReference>
<proteinExistence type="inferred from homology"/>
<dbReference type="PANTHER" id="PTHR46052:SF1">
    <property type="entry name" value="PHOSDUCIN-LIKE PROTEIN"/>
    <property type="match status" value="1"/>
</dbReference>
<evidence type="ECO:0000259" key="3">
    <source>
        <dbReference type="Pfam" id="PF02114"/>
    </source>
</evidence>
<reference evidence="4 5" key="2">
    <citation type="journal article" date="2018" name="Proc. Natl. Acad. Sci.">
        <title>RNAi is a critical determinant of centromere evolution in closely related fungi.</title>
        <authorList>
            <person name="Yadav V."/>
            <person name="Sun S."/>
            <person name="Billmyre R.B."/>
            <person name="Thimmappa B.C."/>
            <person name="Shea T."/>
            <person name="Lintner R."/>
            <person name="Bakkeren G."/>
            <person name="Cuomo C.A."/>
            <person name="Heitman J."/>
            <person name="Sanyal K."/>
        </authorList>
    </citation>
    <scope>NUCLEOTIDE SEQUENCE [LARGE SCALE GENOMIC DNA]</scope>
    <source>
        <strain evidence="4 5">R265</strain>
    </source>
</reference>
<evidence type="ECO:0000256" key="1">
    <source>
        <dbReference type="ARBA" id="ARBA00009686"/>
    </source>
</evidence>
<dbReference type="InterPro" id="IPR051499">
    <property type="entry name" value="Phosducin-like_reg"/>
</dbReference>
<dbReference type="Proteomes" id="UP000029445">
    <property type="component" value="Chromosome 3"/>
</dbReference>
<reference evidence="4 5" key="1">
    <citation type="journal article" date="2011" name="MBio">
        <title>Genome variation in Cryptococcus gattii, an emerging pathogen of immunocompetent hosts.</title>
        <authorList>
            <person name="D'Souza C.A."/>
            <person name="Kronstad J.W."/>
            <person name="Taylor G."/>
            <person name="Warren R."/>
            <person name="Yuen M."/>
            <person name="Hu G."/>
            <person name="Jung W.H."/>
            <person name="Sham A."/>
            <person name="Kidd S.E."/>
            <person name="Tangen K."/>
            <person name="Lee N."/>
            <person name="Zeilmaker T."/>
            <person name="Sawkins J."/>
            <person name="McVicker G."/>
            <person name="Shah S."/>
            <person name="Gnerre S."/>
            <person name="Griggs A."/>
            <person name="Zeng Q."/>
            <person name="Bartlett K."/>
            <person name="Li W."/>
            <person name="Wang X."/>
            <person name="Heitman J."/>
            <person name="Stajich J.E."/>
            <person name="Fraser J.A."/>
            <person name="Meyer W."/>
            <person name="Carter D."/>
            <person name="Schein J."/>
            <person name="Krzywinski M."/>
            <person name="Kwon-Chung K.J."/>
            <person name="Varma A."/>
            <person name="Wang J."/>
            <person name="Brunham R."/>
            <person name="Fyfe M."/>
            <person name="Ouellette B.F."/>
            <person name="Siddiqui A."/>
            <person name="Marra M."/>
            <person name="Jones S."/>
            <person name="Holt R."/>
            <person name="Birren B.W."/>
            <person name="Galagan J.E."/>
            <person name="Cuomo C.A."/>
        </authorList>
    </citation>
    <scope>NUCLEOTIDE SEQUENCE [LARGE SCALE GENOMIC DNA]</scope>
    <source>
        <strain evidence="4 5">R265</strain>
    </source>
</reference>
<keyword evidence="5" id="KW-1185">Reference proteome</keyword>
<accession>A0A095D1Q8</accession>
<dbReference type="EMBL" id="CP025761">
    <property type="protein sequence ID" value="KGB75376.1"/>
    <property type="molecule type" value="Genomic_DNA"/>
</dbReference>
<evidence type="ECO:0000313" key="5">
    <source>
        <dbReference type="Proteomes" id="UP000029445"/>
    </source>
</evidence>
<dbReference type="VEuPathDB" id="FungiDB:CNBG_1214"/>
<sequence>MDSLEKAALDGSLFAGITPPSPTRSASTPSPLNTDDELGSDLEDSPNQFTFEDDHQEGSGKNSNSFLGKSRRATKGKAQEQVKQQMQHDGHHTGVKGVIDDRKMHDSNAAAQKQSQATARAIELQRKALVGLTIHEEAELVAKGKKKEKEEEDPELENWRKKRRDQLQREKTMQQEDESQWDRQRQGDFAYGEGNAEKCIRRGALREISEHNFVESVEREGWAIVLIYEPGIPRCNALSASLLHLSLNLPVSLSIALYRARASAIAFSLLPASSSATTSLVIDDEFQVKEVMDEEPKRLPDPDVLPSLLAYKDGELEKTWIRVDWDVSEDGVEGLLRREGILPPISKQGINRQSYIEDSGEDD</sequence>
<comment type="similarity">
    <text evidence="1">Belongs to the phosducin family.</text>
</comment>
<dbReference type="OrthoDB" id="70588at2759"/>
<protein>
    <recommendedName>
        <fullName evidence="3">Phosducin domain-containing protein</fullName>
    </recommendedName>
</protein>
<feature type="compositionally biased region" description="Basic and acidic residues" evidence="2">
    <location>
        <begin position="86"/>
        <end position="106"/>
    </location>
</feature>
<dbReference type="Gene3D" id="3.40.30.10">
    <property type="entry name" value="Glutaredoxin"/>
    <property type="match status" value="1"/>
</dbReference>
<name>A0A095D1Q8_CRYD2</name>